<comment type="subcellular location">
    <subcellularLocation>
        <location evidence="1">Membrane</location>
        <topology evidence="1">Multi-pass membrane protein</topology>
    </subcellularLocation>
</comment>
<evidence type="ECO:0008006" key="8">
    <source>
        <dbReference type="Google" id="ProtNLM"/>
    </source>
</evidence>
<evidence type="ECO:0000256" key="4">
    <source>
        <dbReference type="ARBA" id="ARBA00022989"/>
    </source>
</evidence>
<proteinExistence type="predicted"/>
<dbReference type="PANTHER" id="PTHR43652:SF1">
    <property type="entry name" value="RESPONSE REGULATOR"/>
    <property type="match status" value="1"/>
</dbReference>
<dbReference type="AlphaFoldDB" id="A0A5U9QWA6"/>
<name>A0A5U9QWA6_SALET</name>
<feature type="non-terminal residue" evidence="7">
    <location>
        <position position="1"/>
    </location>
</feature>
<dbReference type="EMBL" id="AAGVIB010000104">
    <property type="protein sequence ID" value="EBS3656669.1"/>
    <property type="molecule type" value="Genomic_DNA"/>
</dbReference>
<sequence>ASAAFMTPVSSPVNTLVLGPGNYSFSDFVKLGVPFTLIVMAVCIVMIPMLFPF</sequence>
<evidence type="ECO:0000256" key="6">
    <source>
        <dbReference type="SAM" id="Phobius"/>
    </source>
</evidence>
<dbReference type="GO" id="GO:0005886">
    <property type="term" value="C:plasma membrane"/>
    <property type="evidence" value="ECO:0007669"/>
    <property type="project" value="TreeGrafter"/>
</dbReference>
<evidence type="ECO:0000256" key="2">
    <source>
        <dbReference type="ARBA" id="ARBA00022448"/>
    </source>
</evidence>
<keyword evidence="4 6" id="KW-1133">Transmembrane helix</keyword>
<accession>A0A5U9QWA6</accession>
<evidence type="ECO:0000256" key="1">
    <source>
        <dbReference type="ARBA" id="ARBA00004141"/>
    </source>
</evidence>
<keyword evidence="5 6" id="KW-0472">Membrane</keyword>
<dbReference type="PROSITE" id="PS01271">
    <property type="entry name" value="NA_SULFATE"/>
    <property type="match status" value="1"/>
</dbReference>
<gene>
    <name evidence="7" type="ORF">DPO64_20985</name>
</gene>
<keyword evidence="2" id="KW-0813">Transport</keyword>
<keyword evidence="3 6" id="KW-0812">Transmembrane</keyword>
<comment type="caution">
    <text evidence="7">The sequence shown here is derived from an EMBL/GenBank/DDBJ whole genome shotgun (WGS) entry which is preliminary data.</text>
</comment>
<organism evidence="7">
    <name type="scientific">Salmonella enterica subsp. enterica serovar Schwarzengrund</name>
    <dbReference type="NCBI Taxonomy" id="340190"/>
    <lineage>
        <taxon>Bacteria</taxon>
        <taxon>Pseudomonadati</taxon>
        <taxon>Pseudomonadota</taxon>
        <taxon>Gammaproteobacteria</taxon>
        <taxon>Enterobacterales</taxon>
        <taxon>Enterobacteriaceae</taxon>
        <taxon>Salmonella</taxon>
    </lineage>
</organism>
<dbReference type="PANTHER" id="PTHR43652">
    <property type="entry name" value="BASIC AMINO ACID ANTIPORTER YFCC-RELATED"/>
    <property type="match status" value="1"/>
</dbReference>
<dbReference type="InterPro" id="IPR031312">
    <property type="entry name" value="Na/sul_symport_CS"/>
</dbReference>
<protein>
    <recommendedName>
        <fullName evidence="8">Sodium/sulfate transporter</fullName>
    </recommendedName>
</protein>
<evidence type="ECO:0000256" key="5">
    <source>
        <dbReference type="ARBA" id="ARBA00023136"/>
    </source>
</evidence>
<evidence type="ECO:0000256" key="3">
    <source>
        <dbReference type="ARBA" id="ARBA00022692"/>
    </source>
</evidence>
<reference evidence="7" key="1">
    <citation type="submission" date="2018-06" db="EMBL/GenBank/DDBJ databases">
        <authorList>
            <person name="Ashton P.M."/>
            <person name="Dallman T."/>
            <person name="Nair S."/>
            <person name="De Pinna E."/>
            <person name="Peters T."/>
            <person name="Grant K."/>
        </authorList>
    </citation>
    <scope>NUCLEOTIDE SEQUENCE</scope>
    <source>
        <strain evidence="7">414576</strain>
    </source>
</reference>
<dbReference type="InterPro" id="IPR051679">
    <property type="entry name" value="DASS-Related_Transporters"/>
</dbReference>
<feature type="transmembrane region" description="Helical" evidence="6">
    <location>
        <begin position="31"/>
        <end position="51"/>
    </location>
</feature>
<evidence type="ECO:0000313" key="7">
    <source>
        <dbReference type="EMBL" id="EBS3656669.1"/>
    </source>
</evidence>